<keyword evidence="3" id="KW-1185">Reference proteome</keyword>
<dbReference type="Pfam" id="PF13561">
    <property type="entry name" value="adh_short_C2"/>
    <property type="match status" value="1"/>
</dbReference>
<reference evidence="2 3" key="1">
    <citation type="submission" date="2019-03" db="EMBL/GenBank/DDBJ databases">
        <title>Genomic Encyclopedia of Type Strains, Phase IV (KMG-IV): sequencing the most valuable type-strain genomes for metagenomic binning, comparative biology and taxonomic classification.</title>
        <authorList>
            <person name="Goeker M."/>
        </authorList>
    </citation>
    <scope>NUCLEOTIDE SEQUENCE [LARGE SCALE GENOMIC DNA]</scope>
    <source>
        <strain evidence="2 3">DSM 18577</strain>
    </source>
</reference>
<dbReference type="PRINTS" id="PR00081">
    <property type="entry name" value="GDHRDH"/>
</dbReference>
<evidence type="ECO:0000256" key="1">
    <source>
        <dbReference type="ARBA" id="ARBA00006484"/>
    </source>
</evidence>
<organism evidence="2 3">
    <name type="scientific">Celerinatantimonas diazotrophica</name>
    <dbReference type="NCBI Taxonomy" id="412034"/>
    <lineage>
        <taxon>Bacteria</taxon>
        <taxon>Pseudomonadati</taxon>
        <taxon>Pseudomonadota</taxon>
        <taxon>Gammaproteobacteria</taxon>
        <taxon>Celerinatantimonadaceae</taxon>
        <taxon>Celerinatantimonas</taxon>
    </lineage>
</organism>
<dbReference type="InterPro" id="IPR036291">
    <property type="entry name" value="NAD(P)-bd_dom_sf"/>
</dbReference>
<accession>A0A4R1J821</accession>
<comment type="similarity">
    <text evidence="1">Belongs to the short-chain dehydrogenases/reductases (SDR) family.</text>
</comment>
<dbReference type="PANTHER" id="PTHR42879:SF6">
    <property type="entry name" value="NADPH-DEPENDENT REDUCTASE BACG"/>
    <property type="match status" value="1"/>
</dbReference>
<dbReference type="RefSeq" id="WP_131914014.1">
    <property type="nucleotide sequence ID" value="NZ_OU594967.1"/>
</dbReference>
<gene>
    <name evidence="2" type="ORF">EV690_3268</name>
</gene>
<evidence type="ECO:0000313" key="2">
    <source>
        <dbReference type="EMBL" id="TCK46682.1"/>
    </source>
</evidence>
<dbReference type="CDD" id="cd05344">
    <property type="entry name" value="BKR_like_SDR_like"/>
    <property type="match status" value="1"/>
</dbReference>
<dbReference type="PANTHER" id="PTHR42879">
    <property type="entry name" value="3-OXOACYL-(ACYL-CARRIER-PROTEIN) REDUCTASE"/>
    <property type="match status" value="1"/>
</dbReference>
<dbReference type="EMBL" id="SMGD01000017">
    <property type="protein sequence ID" value="TCK46682.1"/>
    <property type="molecule type" value="Genomic_DNA"/>
</dbReference>
<dbReference type="InterPro" id="IPR050259">
    <property type="entry name" value="SDR"/>
</dbReference>
<comment type="caution">
    <text evidence="2">The sequence shown here is derived from an EMBL/GenBank/DDBJ whole genome shotgun (WGS) entry which is preliminary data.</text>
</comment>
<dbReference type="SUPFAM" id="SSF51735">
    <property type="entry name" value="NAD(P)-binding Rossmann-fold domains"/>
    <property type="match status" value="1"/>
</dbReference>
<dbReference type="Proteomes" id="UP000295565">
    <property type="component" value="Unassembled WGS sequence"/>
</dbReference>
<protein>
    <submittedName>
        <fullName evidence="2">3-oxoacyl-[acyl-carrier protein] reductase</fullName>
    </submittedName>
</protein>
<sequence>MDLHIQGKRALVMASSQGLGLGIASELAKEGAKVMLCGRSSDKLQEQADKLHAATGAEVLTSCVDLSDWDSVQATIDQVKASWQGLDILVNNSGGPRPGMASEVEHEEWLSYFQTMIASLMEMTRQFIEPMKAQQWGRILTVTSSGVEAPIANLGISNTLRSALVGWSKSLSNELAPFGITSNVLIPGRIHTQRVDSLDAAAAQRQGLPIEKIREQACAQIPVARYGKVEEFAAVAAFLLSEQASYVTGSKVRCDGGLISGI</sequence>
<evidence type="ECO:0000313" key="3">
    <source>
        <dbReference type="Proteomes" id="UP000295565"/>
    </source>
</evidence>
<name>A0A4R1J821_9GAMM</name>
<dbReference type="InterPro" id="IPR002347">
    <property type="entry name" value="SDR_fam"/>
</dbReference>
<dbReference type="OrthoDB" id="9793325at2"/>
<dbReference type="Gene3D" id="3.40.50.720">
    <property type="entry name" value="NAD(P)-binding Rossmann-like Domain"/>
    <property type="match status" value="1"/>
</dbReference>
<dbReference type="AlphaFoldDB" id="A0A4R1J821"/>
<proteinExistence type="inferred from homology"/>